<feature type="compositionally biased region" description="Acidic residues" evidence="1">
    <location>
        <begin position="32"/>
        <end position="42"/>
    </location>
</feature>
<accession>A0A1B6EUM8</accession>
<feature type="region of interest" description="Disordered" evidence="1">
    <location>
        <begin position="1"/>
        <end position="44"/>
    </location>
</feature>
<proteinExistence type="predicted"/>
<gene>
    <name evidence="2" type="ORF">g.46776</name>
</gene>
<protein>
    <submittedName>
        <fullName evidence="2">Uncharacterized protein</fullName>
    </submittedName>
</protein>
<name>A0A1B6EUM8_9HEMI</name>
<dbReference type="EMBL" id="GECZ01028346">
    <property type="protein sequence ID" value="JAS41423.1"/>
    <property type="molecule type" value="Transcribed_RNA"/>
</dbReference>
<organism evidence="2">
    <name type="scientific">Cuerna arida</name>
    <dbReference type="NCBI Taxonomy" id="1464854"/>
    <lineage>
        <taxon>Eukaryota</taxon>
        <taxon>Metazoa</taxon>
        <taxon>Ecdysozoa</taxon>
        <taxon>Arthropoda</taxon>
        <taxon>Hexapoda</taxon>
        <taxon>Insecta</taxon>
        <taxon>Pterygota</taxon>
        <taxon>Neoptera</taxon>
        <taxon>Paraneoptera</taxon>
        <taxon>Hemiptera</taxon>
        <taxon>Auchenorrhyncha</taxon>
        <taxon>Membracoidea</taxon>
        <taxon>Cicadellidae</taxon>
        <taxon>Cicadellinae</taxon>
        <taxon>Proconiini</taxon>
        <taxon>Cuerna</taxon>
    </lineage>
</organism>
<feature type="non-terminal residue" evidence="2">
    <location>
        <position position="1"/>
    </location>
</feature>
<evidence type="ECO:0000256" key="1">
    <source>
        <dbReference type="SAM" id="MobiDB-lite"/>
    </source>
</evidence>
<sequence>NCNSSRQPCTEPPPLKRFTPPRDGAVAKLDTSEEENDDDSEQDGACAAAVSPLTDPALLEAQKLARAKNLRAKFEKWELTEPKPLPQESFGESERQIESTKVLRAKFENLTDSKQDQKPKLKVSRFV</sequence>
<reference evidence="2" key="1">
    <citation type="submission" date="2015-11" db="EMBL/GenBank/DDBJ databases">
        <title>De novo transcriptome assembly of four potential Pierce s Disease insect vectors from Arizona vineyards.</title>
        <authorList>
            <person name="Tassone E.E."/>
        </authorList>
    </citation>
    <scope>NUCLEOTIDE SEQUENCE</scope>
</reference>
<evidence type="ECO:0000313" key="2">
    <source>
        <dbReference type="EMBL" id="JAS41423.1"/>
    </source>
</evidence>
<dbReference type="AlphaFoldDB" id="A0A1B6EUM8"/>